<dbReference type="PANTHER" id="PTHR42885:SF2">
    <property type="entry name" value="HISTIDINOL-PHOSPHATE AMINOTRANSFERASE"/>
    <property type="match status" value="1"/>
</dbReference>
<comment type="catalytic activity">
    <reaction evidence="9">
        <text>L-histidinol phosphate + 2-oxoglutarate = 3-(imidazol-4-yl)-2-oxopropyl phosphate + L-glutamate</text>
        <dbReference type="Rhea" id="RHEA:23744"/>
        <dbReference type="ChEBI" id="CHEBI:16810"/>
        <dbReference type="ChEBI" id="CHEBI:29985"/>
        <dbReference type="ChEBI" id="CHEBI:57766"/>
        <dbReference type="ChEBI" id="CHEBI:57980"/>
        <dbReference type="EC" id="2.6.1.9"/>
    </reaction>
</comment>
<dbReference type="Proteomes" id="UP000237749">
    <property type="component" value="Unassembled WGS sequence"/>
</dbReference>
<evidence type="ECO:0000256" key="8">
    <source>
        <dbReference type="ARBA" id="ARBA00023102"/>
    </source>
</evidence>
<evidence type="ECO:0000256" key="7">
    <source>
        <dbReference type="ARBA" id="ARBA00022898"/>
    </source>
</evidence>
<evidence type="ECO:0000256" key="5">
    <source>
        <dbReference type="ARBA" id="ARBA00022605"/>
    </source>
</evidence>
<dbReference type="OrthoDB" id="9813612at2"/>
<dbReference type="HAMAP" id="MF_01023">
    <property type="entry name" value="HisC_aminotrans_2"/>
    <property type="match status" value="1"/>
</dbReference>
<protein>
    <recommendedName>
        <fullName evidence="9">Histidinol-phosphate aminotransferase</fullName>
        <ecNumber evidence="9">2.6.1.9</ecNumber>
    </recommendedName>
    <alternativeName>
        <fullName evidence="9">Imidazole acetol-phosphate transaminase</fullName>
    </alternativeName>
</protein>
<accession>A0A2S6HT55</accession>
<dbReference type="Pfam" id="PF00155">
    <property type="entry name" value="Aminotran_1_2"/>
    <property type="match status" value="1"/>
</dbReference>
<keyword evidence="6 9" id="KW-0808">Transferase</keyword>
<dbReference type="CDD" id="cd00609">
    <property type="entry name" value="AAT_like"/>
    <property type="match status" value="1"/>
</dbReference>
<feature type="modified residue" description="N6-(pyridoxal phosphate)lysine" evidence="9">
    <location>
        <position position="209"/>
    </location>
</feature>
<name>A0A2S6HT55_9FIRM</name>
<keyword evidence="5 9" id="KW-0028">Amino-acid biosynthesis</keyword>
<evidence type="ECO:0000313" key="11">
    <source>
        <dbReference type="EMBL" id="PPK80937.1"/>
    </source>
</evidence>
<dbReference type="EC" id="2.6.1.9" evidence="9"/>
<comment type="similarity">
    <text evidence="2 9">Belongs to the class-II pyridoxal-phosphate-dependent aminotransferase family. Histidinol-phosphate aminotransferase subfamily.</text>
</comment>
<dbReference type="EMBL" id="PTJA01000005">
    <property type="protein sequence ID" value="PPK80937.1"/>
    <property type="molecule type" value="Genomic_DNA"/>
</dbReference>
<dbReference type="GO" id="GO:0000105">
    <property type="term" value="P:L-histidine biosynthetic process"/>
    <property type="evidence" value="ECO:0007669"/>
    <property type="project" value="UniProtKB-UniRule"/>
</dbReference>
<dbReference type="InterPro" id="IPR015421">
    <property type="entry name" value="PyrdxlP-dep_Trfase_major"/>
</dbReference>
<dbReference type="InterPro" id="IPR004839">
    <property type="entry name" value="Aminotransferase_I/II_large"/>
</dbReference>
<dbReference type="InterPro" id="IPR015422">
    <property type="entry name" value="PyrdxlP-dep_Trfase_small"/>
</dbReference>
<dbReference type="UniPathway" id="UPA00031">
    <property type="reaction ID" value="UER00012"/>
</dbReference>
<feature type="domain" description="Aminotransferase class I/classII large" evidence="10">
    <location>
        <begin position="24"/>
        <end position="344"/>
    </location>
</feature>
<keyword evidence="4 9" id="KW-0032">Aminotransferase</keyword>
<dbReference type="SUPFAM" id="SSF53383">
    <property type="entry name" value="PLP-dependent transferases"/>
    <property type="match status" value="1"/>
</dbReference>
<dbReference type="InterPro" id="IPR015424">
    <property type="entry name" value="PyrdxlP-dep_Trfase"/>
</dbReference>
<evidence type="ECO:0000256" key="1">
    <source>
        <dbReference type="ARBA" id="ARBA00001933"/>
    </source>
</evidence>
<gene>
    <name evidence="9" type="primary">hisC</name>
    <name evidence="11" type="ORF">BXY41_105156</name>
</gene>
<evidence type="ECO:0000256" key="9">
    <source>
        <dbReference type="HAMAP-Rule" id="MF_01023"/>
    </source>
</evidence>
<dbReference type="InterPro" id="IPR005861">
    <property type="entry name" value="HisP_aminotrans"/>
</dbReference>
<keyword evidence="7 9" id="KW-0663">Pyridoxal phosphate</keyword>
<evidence type="ECO:0000259" key="10">
    <source>
        <dbReference type="Pfam" id="PF00155"/>
    </source>
</evidence>
<keyword evidence="12" id="KW-1185">Reference proteome</keyword>
<reference evidence="11 12" key="1">
    <citation type="submission" date="2018-02" db="EMBL/GenBank/DDBJ databases">
        <title>Genomic Encyclopedia of Archaeal and Bacterial Type Strains, Phase II (KMG-II): from individual species to whole genera.</title>
        <authorList>
            <person name="Goeker M."/>
        </authorList>
    </citation>
    <scope>NUCLEOTIDE SEQUENCE [LARGE SCALE GENOMIC DNA]</scope>
    <source>
        <strain evidence="11 12">DSM 3808</strain>
    </source>
</reference>
<dbReference type="RefSeq" id="WP_104436926.1">
    <property type="nucleotide sequence ID" value="NZ_PTJA01000005.1"/>
</dbReference>
<dbReference type="PROSITE" id="PS00599">
    <property type="entry name" value="AA_TRANSFER_CLASS_2"/>
    <property type="match status" value="1"/>
</dbReference>
<evidence type="ECO:0000256" key="6">
    <source>
        <dbReference type="ARBA" id="ARBA00022679"/>
    </source>
</evidence>
<evidence type="ECO:0000256" key="4">
    <source>
        <dbReference type="ARBA" id="ARBA00022576"/>
    </source>
</evidence>
<comment type="subunit">
    <text evidence="3 9">Homodimer.</text>
</comment>
<dbReference type="AlphaFoldDB" id="A0A2S6HT55"/>
<keyword evidence="8 9" id="KW-0368">Histidine biosynthesis</keyword>
<dbReference type="PANTHER" id="PTHR42885">
    <property type="entry name" value="HISTIDINOL-PHOSPHATE AMINOTRANSFERASE-RELATED"/>
    <property type="match status" value="1"/>
</dbReference>
<evidence type="ECO:0000256" key="2">
    <source>
        <dbReference type="ARBA" id="ARBA00007970"/>
    </source>
</evidence>
<dbReference type="Gene3D" id="3.40.640.10">
    <property type="entry name" value="Type I PLP-dependent aspartate aminotransferase-like (Major domain)"/>
    <property type="match status" value="1"/>
</dbReference>
<evidence type="ECO:0000313" key="12">
    <source>
        <dbReference type="Proteomes" id="UP000237749"/>
    </source>
</evidence>
<comment type="caution">
    <text evidence="11">The sequence shown here is derived from an EMBL/GenBank/DDBJ whole genome shotgun (WGS) entry which is preliminary data.</text>
</comment>
<dbReference type="Gene3D" id="3.90.1150.10">
    <property type="entry name" value="Aspartate Aminotransferase, domain 1"/>
    <property type="match status" value="1"/>
</dbReference>
<evidence type="ECO:0000256" key="3">
    <source>
        <dbReference type="ARBA" id="ARBA00011738"/>
    </source>
</evidence>
<sequence length="350" mass="40349">MKAWQANIRTVTPYVPGEQPKGGNLIKLNTNENPYPPSPLVKKAIDEMDYDTFRKYPDPSSTVLTKALCEYYQMEEDEIFVGVGSDDVIAMSFLTFFNSEKPVLFPDVSYSFYQVWAELFHIPFETPVLNEHFLIRKEDYYKENGGIIFPNPNAPTGVFMPLSEVEDIIAHNQESVVIVDEAYIDFGGESAAGLIKKYENLLVVQTFSKSRSMAGMRIGFAMGNKELIRALNDVKYSYNSYTMNMPAQVLGAEAVKDDCYFRQTVEKIITTREKAKERLSELGFVFPDSMTNFIFASHKEKKAEDIYLALREKQIFVRYFKQPRLDNYLRITIGTDEEMEKLYDFLEKFL</sequence>
<dbReference type="InterPro" id="IPR001917">
    <property type="entry name" value="Aminotrans_II_pyridoxalP_BS"/>
</dbReference>
<dbReference type="GO" id="GO:0030170">
    <property type="term" value="F:pyridoxal phosphate binding"/>
    <property type="evidence" value="ECO:0007669"/>
    <property type="project" value="InterPro"/>
</dbReference>
<dbReference type="NCBIfam" id="TIGR01141">
    <property type="entry name" value="hisC"/>
    <property type="match status" value="1"/>
</dbReference>
<proteinExistence type="inferred from homology"/>
<comment type="cofactor">
    <cofactor evidence="1 9">
        <name>pyridoxal 5'-phosphate</name>
        <dbReference type="ChEBI" id="CHEBI:597326"/>
    </cofactor>
</comment>
<comment type="pathway">
    <text evidence="9">Amino-acid biosynthesis; L-histidine biosynthesis; L-histidine from 5-phospho-alpha-D-ribose 1-diphosphate: step 7/9.</text>
</comment>
<organism evidence="11 12">
    <name type="scientific">Lacrimispora xylanisolvens</name>
    <dbReference type="NCBI Taxonomy" id="384636"/>
    <lineage>
        <taxon>Bacteria</taxon>
        <taxon>Bacillati</taxon>
        <taxon>Bacillota</taxon>
        <taxon>Clostridia</taxon>
        <taxon>Lachnospirales</taxon>
        <taxon>Lachnospiraceae</taxon>
        <taxon>Lacrimispora</taxon>
    </lineage>
</organism>
<dbReference type="GO" id="GO:0004400">
    <property type="term" value="F:histidinol-phosphate transaminase activity"/>
    <property type="evidence" value="ECO:0007669"/>
    <property type="project" value="UniProtKB-UniRule"/>
</dbReference>